<gene>
    <name evidence="2" type="ORF">Q9L58_009615</name>
</gene>
<name>A0ABR3G6F9_9PEZI</name>
<sequence>MDSIGSTHVEPGAQSPFETEFQKCRLQRKLGHFNEVVASLERLRSSDETLSADDQAQVVGHIAWTRLSQGFFEESHEVLNRWMLSLKEDGLVDSVSSGIMAFLELLAEFLRLNCHGDPKKGIEIAQTVFDQQLRDVELKDYSYTLIQVEAFYQRIVLFAAEMRVLDREQTLARTKTRLQPLFEMLCTSQRWEELMIIADILVLSLNWPEDAQMFTRLLQMQDLPKLDKGRAHFEAGKLFKSHQLHSIGDEHFKAAERYFKDLGHAYGELDIAVARCENDNLSGGRQDSELQEVENWGASLYELSIRYKAVAFPIGMIKALLKLGEFARLACNFELTHGAAKACSDIAHETGSRFLWIQFQISMLAAVLSQIGHEPTVIASGLWLIEEIKIFQTPYFEGMVASILSLACSKLADSPQSVYWAERATEVLKESTTSERSLQEYRSAVAKFSQTPRDDQVSQHWQELSNYLNESIEKDVASEIWKSCADKIVLLAQVEYHKYHNVSALEAVSASEICLQRALAISEKLEGSDRLEVFASAQSARAQGLMLQAKGETGTEKEYSAIECLFSVLEVCSSIISPIRRAEIYCQLGPPHLSVFTKISDHSAAEFALSAFRNAYEIFENLGITEYCIVAMHGISWSLWLSRILDNFPPELDIELLSCFLKMEKWVDLRRNELSALRTLDSIRTKQQLSSHKHLRDMYSMSLAACVRLERVEEGWYWIQKSKARSVSDLLGLGLKVPEYVTADLRDNPIAMSLLEEETAMQKTISELPGEKRASFRNEMDILHLRMEKYDALRKIMELRKGHATTLSNLQWAFDNKSLPTQNRSIIFVDWASTTHNNHFFMFAVGESRHPTHFRLDIGITDVENWREAHWLDPDDQEETLNEEDDEESPFRELDELVNKLQFCSKPGDLLVLAPTAVLHSIPLHALRLPRDSHSSGGSILLIERNPVIYCPSISILEQCVLRAQSRLDPSQVSSPIIFAVYEPQPEEEEYFNAVERTAIYEHAHRLSQNLHAASTCGNDVTKKSFSESSAKAPLIHFHGHCSFDSTNVLAQALILGDRGITASTEEPPKHHPYDTGRLCPESPTEFSVEDIFDLNLASPHITLIACDSASQKIGAGDEPFGILTAFLCAGAASVVGTMWPTATREGRVFSEAFYQCLGSQDSAVTGIFDYAGALREAVLAVRGARDSRLPYYWAPFVLHGAWFGKSFNLRYSS</sequence>
<reference evidence="2 3" key="1">
    <citation type="submission" date="2024-02" db="EMBL/GenBank/DDBJ databases">
        <title>Discinaceae phylogenomics.</title>
        <authorList>
            <person name="Dirks A.C."/>
            <person name="James T.Y."/>
        </authorList>
    </citation>
    <scope>NUCLEOTIDE SEQUENCE [LARGE SCALE GENOMIC DNA]</scope>
    <source>
        <strain evidence="2 3">ACD0624</strain>
    </source>
</reference>
<accession>A0ABR3G6F9</accession>
<organism evidence="2 3">
    <name type="scientific">Discina gigas</name>
    <dbReference type="NCBI Taxonomy" id="1032678"/>
    <lineage>
        <taxon>Eukaryota</taxon>
        <taxon>Fungi</taxon>
        <taxon>Dikarya</taxon>
        <taxon>Ascomycota</taxon>
        <taxon>Pezizomycotina</taxon>
        <taxon>Pezizomycetes</taxon>
        <taxon>Pezizales</taxon>
        <taxon>Discinaceae</taxon>
        <taxon>Discina</taxon>
    </lineage>
</organism>
<evidence type="ECO:0000259" key="1">
    <source>
        <dbReference type="Pfam" id="PF12770"/>
    </source>
</evidence>
<dbReference type="EMBL" id="JBBBZM010000238">
    <property type="protein sequence ID" value="KAL0631530.1"/>
    <property type="molecule type" value="Genomic_DNA"/>
</dbReference>
<comment type="caution">
    <text evidence="2">The sequence shown here is derived from an EMBL/GenBank/DDBJ whole genome shotgun (WGS) entry which is preliminary data.</text>
</comment>
<evidence type="ECO:0000313" key="2">
    <source>
        <dbReference type="EMBL" id="KAL0631530.1"/>
    </source>
</evidence>
<dbReference type="Pfam" id="PF12770">
    <property type="entry name" value="CHAT"/>
    <property type="match status" value="1"/>
</dbReference>
<dbReference type="InterPro" id="IPR024983">
    <property type="entry name" value="CHAT_dom"/>
</dbReference>
<evidence type="ECO:0000313" key="3">
    <source>
        <dbReference type="Proteomes" id="UP001447188"/>
    </source>
</evidence>
<proteinExistence type="predicted"/>
<keyword evidence="3" id="KW-1185">Reference proteome</keyword>
<protein>
    <recommendedName>
        <fullName evidence="1">CHAT domain-containing protein</fullName>
    </recommendedName>
</protein>
<dbReference type="Proteomes" id="UP001447188">
    <property type="component" value="Unassembled WGS sequence"/>
</dbReference>
<feature type="domain" description="CHAT" evidence="1">
    <location>
        <begin position="906"/>
        <end position="1201"/>
    </location>
</feature>